<evidence type="ECO:0000256" key="2">
    <source>
        <dbReference type="ARBA" id="ARBA00022692"/>
    </source>
</evidence>
<feature type="transmembrane region" description="Helical" evidence="5">
    <location>
        <begin position="153"/>
        <end position="175"/>
    </location>
</feature>
<dbReference type="WBParaSite" id="ASIM_0000141001-mRNA-1">
    <property type="protein sequence ID" value="ASIM_0000141001-mRNA-1"/>
    <property type="gene ID" value="ASIM_0000141001"/>
</dbReference>
<dbReference type="Gene3D" id="1.20.1070.10">
    <property type="entry name" value="Rhodopsin 7-helix transmembrane proteins"/>
    <property type="match status" value="1"/>
</dbReference>
<feature type="transmembrane region" description="Helical" evidence="5">
    <location>
        <begin position="94"/>
        <end position="116"/>
    </location>
</feature>
<name>A0A0M3J1K7_ANISI</name>
<dbReference type="GO" id="GO:0016020">
    <property type="term" value="C:membrane"/>
    <property type="evidence" value="ECO:0007669"/>
    <property type="project" value="UniProtKB-SubCell"/>
</dbReference>
<accession>A0A0M3J1K7</accession>
<keyword evidence="4 5" id="KW-0472">Membrane</keyword>
<feature type="transmembrane region" description="Helical" evidence="5">
    <location>
        <begin position="196"/>
        <end position="214"/>
    </location>
</feature>
<dbReference type="InterPro" id="IPR017452">
    <property type="entry name" value="GPCR_Rhodpsn_7TM"/>
</dbReference>
<keyword evidence="3 5" id="KW-1133">Transmembrane helix</keyword>
<dbReference type="CDD" id="cd00637">
    <property type="entry name" value="7tm_classA_rhodopsin-like"/>
    <property type="match status" value="1"/>
</dbReference>
<evidence type="ECO:0000256" key="1">
    <source>
        <dbReference type="ARBA" id="ARBA00004370"/>
    </source>
</evidence>
<evidence type="ECO:0000256" key="3">
    <source>
        <dbReference type="ARBA" id="ARBA00022989"/>
    </source>
</evidence>
<comment type="subcellular location">
    <subcellularLocation>
        <location evidence="1">Membrane</location>
    </subcellularLocation>
</comment>
<evidence type="ECO:0000313" key="7">
    <source>
        <dbReference type="WBParaSite" id="ASIM_0000141001-mRNA-1"/>
    </source>
</evidence>
<evidence type="ECO:0000259" key="6">
    <source>
        <dbReference type="PROSITE" id="PS50262"/>
    </source>
</evidence>
<evidence type="ECO:0000256" key="4">
    <source>
        <dbReference type="ARBA" id="ARBA00023136"/>
    </source>
</evidence>
<feature type="transmembrane region" description="Helical" evidence="5">
    <location>
        <begin position="65"/>
        <end position="82"/>
    </location>
</feature>
<dbReference type="Pfam" id="PF10316">
    <property type="entry name" value="7TM_GPCR_Srbc"/>
    <property type="match status" value="1"/>
</dbReference>
<feature type="transmembrane region" description="Helical" evidence="5">
    <location>
        <begin position="31"/>
        <end position="59"/>
    </location>
</feature>
<reference evidence="7" key="1">
    <citation type="submission" date="2017-02" db="UniProtKB">
        <authorList>
            <consortium name="WormBaseParasite"/>
        </authorList>
    </citation>
    <scope>IDENTIFICATION</scope>
</reference>
<proteinExistence type="predicted"/>
<dbReference type="PANTHER" id="PTHR46955:SF3">
    <property type="entry name" value="G_PROTEIN_RECEP_F1_2 DOMAIN-CONTAINING PROTEIN"/>
    <property type="match status" value="1"/>
</dbReference>
<dbReference type="InterPro" id="IPR019420">
    <property type="entry name" value="7TM_GPCR_serpentine_rcpt_Srbc"/>
</dbReference>
<protein>
    <submittedName>
        <fullName evidence="7">G_PROTEIN_RECEP_F1_2 domain-containing protein</fullName>
    </submittedName>
</protein>
<keyword evidence="2 5" id="KW-0812">Transmembrane</keyword>
<organism evidence="7">
    <name type="scientific">Anisakis simplex</name>
    <name type="common">Herring worm</name>
    <dbReference type="NCBI Taxonomy" id="6269"/>
    <lineage>
        <taxon>Eukaryota</taxon>
        <taxon>Metazoa</taxon>
        <taxon>Ecdysozoa</taxon>
        <taxon>Nematoda</taxon>
        <taxon>Chromadorea</taxon>
        <taxon>Rhabditida</taxon>
        <taxon>Spirurina</taxon>
        <taxon>Ascaridomorpha</taxon>
        <taxon>Ascaridoidea</taxon>
        <taxon>Anisakidae</taxon>
        <taxon>Anisakis</taxon>
        <taxon>Anisakis simplex complex</taxon>
    </lineage>
</organism>
<dbReference type="InterPro" id="IPR052322">
    <property type="entry name" value="Mito_rRNA_Mtase_NSUN4"/>
</dbReference>
<evidence type="ECO:0000256" key="5">
    <source>
        <dbReference type="SAM" id="Phobius"/>
    </source>
</evidence>
<sequence>LIICTFQVLANLIVLIAFGGDAKLRRNPNLILLASLAFIDFAYALLSIPYLIILITFWVPEGEEFNYNAVMVIYSGAMPAALMKSGCTITTLIALDRVIALYFIGGFIVSLLMALFDLTILFRFTHIHAVPGCTSFDCFTSTKFRAYWGLSNMVVNTISCILTIALVIGLKRLRANRQEHLSRVRQAARDKSADRVAMYILIVSAVFGVIPGTINGCAEFTHIVVCVSIL</sequence>
<dbReference type="PANTHER" id="PTHR46955">
    <property type="entry name" value="PROTEIN CBG01349-RELATED"/>
    <property type="match status" value="1"/>
</dbReference>
<feature type="domain" description="G-protein coupled receptors family 1 profile" evidence="6">
    <location>
        <begin position="10"/>
        <end position="230"/>
    </location>
</feature>
<dbReference type="PROSITE" id="PS50262">
    <property type="entry name" value="G_PROTEIN_RECEP_F1_2"/>
    <property type="match status" value="1"/>
</dbReference>
<dbReference type="SUPFAM" id="SSF81321">
    <property type="entry name" value="Family A G protein-coupled receptor-like"/>
    <property type="match status" value="1"/>
</dbReference>
<dbReference type="AlphaFoldDB" id="A0A0M3J1K7"/>